<reference evidence="2 3" key="1">
    <citation type="journal article" date="2012" name="Int. J. Syst. Evol. Microbiol.">
        <title>Vibrio caribbeanicus sp. nov., isolated from the marine sponge Scleritoderma cyanea.</title>
        <authorList>
            <person name="Hoffmann M."/>
            <person name="Monday S.R."/>
            <person name="Allard M.W."/>
            <person name="Strain E.A."/>
            <person name="Whittaker P."/>
            <person name="Naum M."/>
            <person name="McCarthy P.J."/>
            <person name="Lopez J.V."/>
            <person name="Fischer M."/>
            <person name="Brown E.W."/>
        </authorList>
    </citation>
    <scope>NUCLEOTIDE SEQUENCE [LARGE SCALE GENOMIC DNA]</scope>
    <source>
        <strain evidence="2 3">ATCC 700023</strain>
    </source>
</reference>
<keyword evidence="3" id="KW-1185">Reference proteome</keyword>
<organism evidence="2 3">
    <name type="scientific">Vibrio ichthyoenteri ATCC 700023</name>
    <dbReference type="NCBI Taxonomy" id="870968"/>
    <lineage>
        <taxon>Bacteria</taxon>
        <taxon>Pseudomonadati</taxon>
        <taxon>Pseudomonadota</taxon>
        <taxon>Gammaproteobacteria</taxon>
        <taxon>Vibrionales</taxon>
        <taxon>Vibrionaceae</taxon>
        <taxon>Vibrio</taxon>
    </lineage>
</organism>
<dbReference type="SUPFAM" id="SSF55729">
    <property type="entry name" value="Acyl-CoA N-acyltransferases (Nat)"/>
    <property type="match status" value="1"/>
</dbReference>
<dbReference type="GO" id="GO:0016747">
    <property type="term" value="F:acyltransferase activity, transferring groups other than amino-acyl groups"/>
    <property type="evidence" value="ECO:0007669"/>
    <property type="project" value="InterPro"/>
</dbReference>
<dbReference type="PROSITE" id="PS51186">
    <property type="entry name" value="GNAT"/>
    <property type="match status" value="1"/>
</dbReference>
<dbReference type="Gene3D" id="3.40.630.30">
    <property type="match status" value="1"/>
</dbReference>
<dbReference type="Pfam" id="PF00583">
    <property type="entry name" value="Acetyltransf_1"/>
    <property type="match status" value="1"/>
</dbReference>
<comment type="caution">
    <text evidence="2">The sequence shown here is derived from an EMBL/GenBank/DDBJ whole genome shotgun (WGS) entry which is preliminary data.</text>
</comment>
<accession>F9S6C0</accession>
<dbReference type="EMBL" id="AFWF01000260">
    <property type="protein sequence ID" value="EGU33746.1"/>
    <property type="molecule type" value="Genomic_DNA"/>
</dbReference>
<gene>
    <name evidence="2" type="ORF">VII00023_05632</name>
</gene>
<dbReference type="Proteomes" id="UP000004605">
    <property type="component" value="Unassembled WGS sequence"/>
</dbReference>
<name>F9S6C0_9VIBR</name>
<dbReference type="InterPro" id="IPR000182">
    <property type="entry name" value="GNAT_dom"/>
</dbReference>
<dbReference type="OrthoDB" id="9787920at2"/>
<dbReference type="InterPro" id="IPR016181">
    <property type="entry name" value="Acyl_CoA_acyltransferase"/>
</dbReference>
<keyword evidence="2" id="KW-0808">Transferase</keyword>
<evidence type="ECO:0000259" key="1">
    <source>
        <dbReference type="PROSITE" id="PS51186"/>
    </source>
</evidence>
<proteinExistence type="predicted"/>
<dbReference type="CDD" id="cd04301">
    <property type="entry name" value="NAT_SF"/>
    <property type="match status" value="1"/>
</dbReference>
<dbReference type="AlphaFoldDB" id="F9S6C0"/>
<sequence length="139" mass="16112">MQIEFIVDPEESVKKRILAGLRAFNRLSLPEQASQNVACVVHDDNDEFCGGLFGEVYTNTLFIEYFWLDENKRKSGVGRRVFTTTEQQVREMGVTDIYLDTYSFQARDFYVKLGFEEVGRYSGFPTIGVDKIFLQKRIN</sequence>
<protein>
    <submittedName>
        <fullName evidence="2">GCN5-related N-acetyltransferase</fullName>
    </submittedName>
</protein>
<evidence type="ECO:0000313" key="2">
    <source>
        <dbReference type="EMBL" id="EGU33746.1"/>
    </source>
</evidence>
<feature type="domain" description="N-acetyltransferase" evidence="1">
    <location>
        <begin position="1"/>
        <end position="139"/>
    </location>
</feature>
<dbReference type="RefSeq" id="WP_006714036.1">
    <property type="nucleotide sequence ID" value="NZ_AFWF01000260.1"/>
</dbReference>
<evidence type="ECO:0000313" key="3">
    <source>
        <dbReference type="Proteomes" id="UP000004605"/>
    </source>
</evidence>